<evidence type="ECO:0000256" key="1">
    <source>
        <dbReference type="ARBA" id="ARBA00004141"/>
    </source>
</evidence>
<dbReference type="Pfam" id="PF07885">
    <property type="entry name" value="Ion_trans_2"/>
    <property type="match status" value="1"/>
</dbReference>
<feature type="transmembrane region" description="Helical" evidence="8">
    <location>
        <begin position="167"/>
        <end position="192"/>
    </location>
</feature>
<comment type="subcellular location">
    <subcellularLocation>
        <location evidence="1">Membrane</location>
        <topology evidence="1">Multi-pass membrane protein</topology>
    </subcellularLocation>
</comment>
<evidence type="ECO:0000256" key="5">
    <source>
        <dbReference type="ARBA" id="ARBA00023065"/>
    </source>
</evidence>
<dbReference type="SUPFAM" id="SSF81324">
    <property type="entry name" value="Voltage-gated potassium channels"/>
    <property type="match status" value="1"/>
</dbReference>
<feature type="transmembrane region" description="Helical" evidence="8">
    <location>
        <begin position="27"/>
        <end position="50"/>
    </location>
</feature>
<dbReference type="PANTHER" id="PTHR11537">
    <property type="entry name" value="VOLTAGE-GATED POTASSIUM CHANNEL"/>
    <property type="match status" value="1"/>
</dbReference>
<evidence type="ECO:0000313" key="10">
    <source>
        <dbReference type="EMBL" id="GGF35430.1"/>
    </source>
</evidence>
<evidence type="ECO:0000256" key="8">
    <source>
        <dbReference type="SAM" id="Phobius"/>
    </source>
</evidence>
<reference evidence="10" key="2">
    <citation type="submission" date="2020-09" db="EMBL/GenBank/DDBJ databases">
        <authorList>
            <person name="Sun Q."/>
            <person name="Zhou Y."/>
        </authorList>
    </citation>
    <scope>NUCLEOTIDE SEQUENCE</scope>
    <source>
        <strain evidence="10">CGMCC 1.16067</strain>
    </source>
</reference>
<gene>
    <name evidence="10" type="ORF">GCM10011519_06100</name>
</gene>
<evidence type="ECO:0000256" key="2">
    <source>
        <dbReference type="ARBA" id="ARBA00022448"/>
    </source>
</evidence>
<accession>A0A917BDK1</accession>
<proteinExistence type="predicted"/>
<dbReference type="GO" id="GO:0001508">
    <property type="term" value="P:action potential"/>
    <property type="evidence" value="ECO:0007669"/>
    <property type="project" value="TreeGrafter"/>
</dbReference>
<comment type="caution">
    <text evidence="10">The sequence shown here is derived from an EMBL/GenBank/DDBJ whole genome shotgun (WGS) entry which is preliminary data.</text>
</comment>
<reference evidence="10" key="1">
    <citation type="journal article" date="2014" name="Int. J. Syst. Evol. Microbiol.">
        <title>Complete genome sequence of Corynebacterium casei LMG S-19264T (=DSM 44701T), isolated from a smear-ripened cheese.</title>
        <authorList>
            <consortium name="US DOE Joint Genome Institute (JGI-PGF)"/>
            <person name="Walter F."/>
            <person name="Albersmeier A."/>
            <person name="Kalinowski J."/>
            <person name="Ruckert C."/>
        </authorList>
    </citation>
    <scope>NUCLEOTIDE SEQUENCE</scope>
    <source>
        <strain evidence="10">CGMCC 1.16067</strain>
    </source>
</reference>
<dbReference type="Gene3D" id="1.20.120.350">
    <property type="entry name" value="Voltage-gated potassium channels. Chain C"/>
    <property type="match status" value="1"/>
</dbReference>
<feature type="domain" description="Potassium channel" evidence="9">
    <location>
        <begin position="126"/>
        <end position="192"/>
    </location>
</feature>
<dbReference type="Gene3D" id="1.10.287.70">
    <property type="match status" value="1"/>
</dbReference>
<evidence type="ECO:0000256" key="7">
    <source>
        <dbReference type="ARBA" id="ARBA00023303"/>
    </source>
</evidence>
<evidence type="ECO:0000256" key="4">
    <source>
        <dbReference type="ARBA" id="ARBA00022989"/>
    </source>
</evidence>
<keyword evidence="3 8" id="KW-0812">Transmembrane</keyword>
<evidence type="ECO:0000256" key="3">
    <source>
        <dbReference type="ARBA" id="ARBA00022692"/>
    </source>
</evidence>
<keyword evidence="7" id="KW-0407">Ion channel</keyword>
<feature type="transmembrane region" description="Helical" evidence="8">
    <location>
        <begin position="105"/>
        <end position="125"/>
    </location>
</feature>
<dbReference type="GO" id="GO:0008076">
    <property type="term" value="C:voltage-gated potassium channel complex"/>
    <property type="evidence" value="ECO:0007669"/>
    <property type="project" value="InterPro"/>
</dbReference>
<name>A0A917BDK1_9ACTN</name>
<dbReference type="InterPro" id="IPR028325">
    <property type="entry name" value="VG_K_chnl"/>
</dbReference>
<evidence type="ECO:0000313" key="11">
    <source>
        <dbReference type="Proteomes" id="UP000649179"/>
    </source>
</evidence>
<sequence>MEWPLTVTAVVFLAAYAWPILQPGLPRGWRVACGVLTAAAYVVFVVDYVVRVAVSQDRPRFLRTHVPELLVVVLPALRPLRMLQLLNLLGQLNRSAAGSSFRGRVAAYVASAATLVVLTGALAGLDAERGAPGANIETFGDAVWWALTTVSTVGYGDLYPVTVTGRLVAAVLMLAGIALLGAVTASLASWLIDKVSADDDAADDAAEAATRDDIHRLLDEVSALRAEVGELRSRKG</sequence>
<keyword evidence="2" id="KW-0813">Transport</keyword>
<dbReference type="PANTHER" id="PTHR11537:SF254">
    <property type="entry name" value="POTASSIUM VOLTAGE-GATED CHANNEL PROTEIN SHAB"/>
    <property type="match status" value="1"/>
</dbReference>
<organism evidence="10 11">
    <name type="scientific">Marmoricola endophyticus</name>
    <dbReference type="NCBI Taxonomy" id="2040280"/>
    <lineage>
        <taxon>Bacteria</taxon>
        <taxon>Bacillati</taxon>
        <taxon>Actinomycetota</taxon>
        <taxon>Actinomycetes</taxon>
        <taxon>Propionibacteriales</taxon>
        <taxon>Nocardioidaceae</taxon>
        <taxon>Marmoricola</taxon>
    </lineage>
</organism>
<evidence type="ECO:0000259" key="9">
    <source>
        <dbReference type="Pfam" id="PF07885"/>
    </source>
</evidence>
<dbReference type="Proteomes" id="UP000649179">
    <property type="component" value="Unassembled WGS sequence"/>
</dbReference>
<keyword evidence="11" id="KW-1185">Reference proteome</keyword>
<protein>
    <submittedName>
        <fullName evidence="10">Ion transporter</fullName>
    </submittedName>
</protein>
<dbReference type="InterPro" id="IPR027359">
    <property type="entry name" value="Volt_channel_dom_sf"/>
</dbReference>
<evidence type="ECO:0000256" key="6">
    <source>
        <dbReference type="ARBA" id="ARBA00023136"/>
    </source>
</evidence>
<keyword evidence="5" id="KW-0406">Ion transport</keyword>
<dbReference type="Gene3D" id="1.20.5.110">
    <property type="match status" value="1"/>
</dbReference>
<keyword evidence="6 8" id="KW-0472">Membrane</keyword>
<keyword evidence="4 8" id="KW-1133">Transmembrane helix</keyword>
<dbReference type="InterPro" id="IPR013099">
    <property type="entry name" value="K_chnl_dom"/>
</dbReference>
<dbReference type="GO" id="GO:0005249">
    <property type="term" value="F:voltage-gated potassium channel activity"/>
    <property type="evidence" value="ECO:0007669"/>
    <property type="project" value="InterPro"/>
</dbReference>
<dbReference type="AlphaFoldDB" id="A0A917BDK1"/>
<dbReference type="EMBL" id="BMKQ01000001">
    <property type="protein sequence ID" value="GGF35430.1"/>
    <property type="molecule type" value="Genomic_DNA"/>
</dbReference>